<gene>
    <name evidence="1" type="ORF">AB6T85_21640</name>
</gene>
<dbReference type="Proteomes" id="UP001565243">
    <property type="component" value="Unassembled WGS sequence"/>
</dbReference>
<evidence type="ECO:0000313" key="2">
    <source>
        <dbReference type="Proteomes" id="UP001565243"/>
    </source>
</evidence>
<accession>A0ABV4EDJ3</accession>
<proteinExistence type="predicted"/>
<dbReference type="RefSeq" id="WP_369896644.1">
    <property type="nucleotide sequence ID" value="NZ_JBGFFX010000017.1"/>
</dbReference>
<evidence type="ECO:0000313" key="1">
    <source>
        <dbReference type="EMBL" id="MEY8773017.1"/>
    </source>
</evidence>
<keyword evidence="2" id="KW-1185">Reference proteome</keyword>
<comment type="caution">
    <text evidence="1">The sequence shown here is derived from an EMBL/GenBank/DDBJ whole genome shotgun (WGS) entry which is preliminary data.</text>
</comment>
<protein>
    <submittedName>
        <fullName evidence="1">Phage tail protein</fullName>
    </submittedName>
</protein>
<name>A0ABV4EDJ3_9GAMM</name>
<organism evidence="1 2">
    <name type="scientific">Erwinia aeris</name>
    <dbReference type="NCBI Taxonomy" id="3239803"/>
    <lineage>
        <taxon>Bacteria</taxon>
        <taxon>Pseudomonadati</taxon>
        <taxon>Pseudomonadota</taxon>
        <taxon>Gammaproteobacteria</taxon>
        <taxon>Enterobacterales</taxon>
        <taxon>Erwiniaceae</taxon>
        <taxon>Erwinia</taxon>
    </lineage>
</organism>
<reference evidence="1 2" key="1">
    <citation type="submission" date="2024-07" db="EMBL/GenBank/DDBJ databases">
        <authorList>
            <person name="Hebao G."/>
        </authorList>
    </citation>
    <scope>NUCLEOTIDE SEQUENCE [LARGE SCALE GENOMIC DNA]</scope>
    <source>
        <strain evidence="1 2">ACCC 02193</strain>
    </source>
</reference>
<dbReference type="EMBL" id="JBGFFX010000017">
    <property type="protein sequence ID" value="MEY8773017.1"/>
    <property type="molecule type" value="Genomic_DNA"/>
</dbReference>
<sequence>MQKDWFKDRLIPAKQTSELWSGFANAVQSLMESAVLPLIERTANRKSLFSMDSEAMDLRIKELGRFFYINEDSSASLPVLLQQRLDEIHFKGTDRPIESTLWREFKNLAADWKPLYAPVDQESYPYGTYFVTENELEAAKAKYGGFFLTSRGRISVALNDVYDTFSDVNPEEVLNEFIAQFKLVVEPLIPLTIVFDGMGYYLTYEVTERVISFTLVALATEIRDGTWYFPSQKSAISLITFETAQQVEGTLATIDRPLDTPVFRLDNHRIDSWGLDVIAAPQIKPVAGRTDGRLIVADGVATLQTLGFRGCVVEFTDGTLSGFNFPDGASSVLLPISASQAAAIKTILFRDSY</sequence>